<protein>
    <recommendedName>
        <fullName evidence="1">FlgD/Vpr Ig-like domain-containing protein</fullName>
    </recommendedName>
</protein>
<sequence length="403" mass="45268">SASYDLTLPAIQATSKNITVEYEDDVGYSFLIDQDWLQDDHLDNEKYKPSQYEYKNTFQPYTRNMHFRYDVSTSGDDSEGRAYVRIRHSVLDMLVNFEKRSFGGSLPRSYEENKYMKIPAGILGVQLCAGPADRRSALNAGYDIKGKKIRINEYNSLLERQSTSISNDKNYEFYGELNPGAQGTMGNIANVYAVTSNNGNVYLGRNGTTINVTKYTADSGIQTAEASMYIVKNIGDRELTGPSEYNAMENVHIVWQQKNNAADKWRIYYAVVPFLYEELPDGGFSIMSQPAAPQTTSAPTAGGQKYFIENVLNYPNPFADGTTLTYELAGHSGEVRARIYTITGRLARTLDGLPGAAGYNEYKFDGEDSYGQPLANDVYYLVLLARDERGRWVKARSKIVKLR</sequence>
<organism evidence="2 3">
    <name type="scientific">Termititenax aidoneus</name>
    <dbReference type="NCBI Taxonomy" id="2218524"/>
    <lineage>
        <taxon>Bacteria</taxon>
        <taxon>Bacillati</taxon>
        <taxon>Candidatus Margulisiibacteriota</taxon>
        <taxon>Candidatus Termititenacia</taxon>
        <taxon>Candidatus Termititenacales</taxon>
        <taxon>Candidatus Termititenacaceae</taxon>
        <taxon>Candidatus Termititenax</taxon>
    </lineage>
</organism>
<evidence type="ECO:0000259" key="1">
    <source>
        <dbReference type="Pfam" id="PF13860"/>
    </source>
</evidence>
<reference evidence="2 3" key="1">
    <citation type="journal article" date="2019" name="ISME J.">
        <title>Genome analyses of uncultured TG2/ZB3 bacteria in 'Margulisbacteria' specifically attached to ectosymbiotic spirochetes of protists in the termite gut.</title>
        <authorList>
            <person name="Utami Y.D."/>
            <person name="Kuwahara H."/>
            <person name="Igai K."/>
            <person name="Murakami T."/>
            <person name="Sugaya K."/>
            <person name="Morikawa T."/>
            <person name="Nagura Y."/>
            <person name="Yuki M."/>
            <person name="Deevong P."/>
            <person name="Inoue T."/>
            <person name="Kihara K."/>
            <person name="Lo N."/>
            <person name="Yamada A."/>
            <person name="Ohkuma M."/>
            <person name="Hongoh Y."/>
        </authorList>
    </citation>
    <scope>NUCLEOTIDE SEQUENCE [LARGE SCALE GENOMIC DNA]</scope>
    <source>
        <strain evidence="2">NkOx7-01</strain>
    </source>
</reference>
<dbReference type="Pfam" id="PF13860">
    <property type="entry name" value="FlgD_ig"/>
    <property type="match status" value="1"/>
</dbReference>
<feature type="domain" description="FlgD/Vpr Ig-like" evidence="1">
    <location>
        <begin position="322"/>
        <end position="383"/>
    </location>
</feature>
<proteinExistence type="predicted"/>
<keyword evidence="3" id="KW-1185">Reference proteome</keyword>
<accession>A0A388TE51</accession>
<dbReference type="Proteomes" id="UP000269352">
    <property type="component" value="Unassembled WGS sequence"/>
</dbReference>
<dbReference type="EMBL" id="BGZN01000089">
    <property type="protein sequence ID" value="GBR74809.1"/>
    <property type="molecule type" value="Genomic_DNA"/>
</dbReference>
<evidence type="ECO:0000313" key="3">
    <source>
        <dbReference type="Proteomes" id="UP000269352"/>
    </source>
</evidence>
<name>A0A388TE51_TERA1</name>
<evidence type="ECO:0000313" key="2">
    <source>
        <dbReference type="EMBL" id="GBR74809.1"/>
    </source>
</evidence>
<dbReference type="Gene3D" id="2.60.40.4070">
    <property type="match status" value="1"/>
</dbReference>
<comment type="caution">
    <text evidence="2">The sequence shown here is derived from an EMBL/GenBank/DDBJ whole genome shotgun (WGS) entry which is preliminary data.</text>
</comment>
<feature type="non-terminal residue" evidence="2">
    <location>
        <position position="1"/>
    </location>
</feature>
<dbReference type="InterPro" id="IPR025965">
    <property type="entry name" value="FlgD/Vpr_Ig-like"/>
</dbReference>
<dbReference type="AlphaFoldDB" id="A0A388TE51"/>
<gene>
    <name evidence="2" type="ORF">NO1_1921</name>
</gene>